<protein>
    <recommendedName>
        <fullName evidence="7">Dipeptidyl-peptidase</fullName>
        <ecNumber evidence="7">3.4.14.-</ecNumber>
    </recommendedName>
</protein>
<comment type="similarity">
    <text evidence="1 7">Belongs to the peptidase S46 family.</text>
</comment>
<feature type="chain" id="PRO_5023985998" description="Dipeptidyl-peptidase" evidence="7">
    <location>
        <begin position="20"/>
        <end position="719"/>
    </location>
</feature>
<dbReference type="PANTHER" id="PTHR38469">
    <property type="entry name" value="PERIPLASMIC PEPTIDASE SUBFAMILY S1B"/>
    <property type="match status" value="1"/>
</dbReference>
<evidence type="ECO:0000256" key="7">
    <source>
        <dbReference type="RuleBase" id="RU366067"/>
    </source>
</evidence>
<sequence length="719" mass="81486">MKKQFIFALFSLATFSAHADEGMWMLTDLKEQNAVAMRELGLEIPIEEVYNANGLSLKDAVVHFGGGCTGEVISSQGLVLTNHHCGYGAIQQHSNVEHDYLTDGFWAMNRDAELLTPGLTVTFIDRILDVTSYVQEQLKKDKDPEGTNYLSPSYLTIVAGRFAKDENIEITPATRLELKAFYGGNKYYLFIKTVYSDIRMVGAPPSSIGKFGADTDNWMWPRHTGDFSLFRIYADRNGKPAAYSKDNVPLQVKKHLTISLAGVQEGDFTFAMGFPGRNWRYMISDEVVERMQTTNFMRQHVRGARQKVLMEQMLKDPAVRIHYASKYASSANYWKNAIGMNEGLVRLKVLDTKRTQQEELLARGREKGDDSYQKAFDEIRSIVAHRRDAIYHQQAINEALGIALDFMKLPSTTEIVSALKSKDKKRINEATLRLKLEGEKYFASVPFPEVERMVAKEMLKTYAGYIPENQRINIFEIIKSRFKGDTDAFVDACFEYSIFGSPKNFAKFIAKPSLYKIEHDWMILFKYSITDGILKTVIAMKEANQNYDAAHKVWVKGMMDMKQEKGIPIYPDANSTLRLTYGQVLPYEPADGVVYNTYTTLKGVMEKEDPENWEFVVPQKLKDLYNAKDYGRYGKNGEMPVCFIVNTDNTGGNSGSPVFNSKGQLIGTAFDRNYEGLTGDIAFRPSSQRAACVDIRYTLFIIDKFAGASHIIDELTIEE</sequence>
<feature type="signal peptide" evidence="7">
    <location>
        <begin position="1"/>
        <end position="19"/>
    </location>
</feature>
<evidence type="ECO:0000256" key="4">
    <source>
        <dbReference type="ARBA" id="ARBA00022729"/>
    </source>
</evidence>
<evidence type="ECO:0000256" key="6">
    <source>
        <dbReference type="ARBA" id="ARBA00022825"/>
    </source>
</evidence>
<evidence type="ECO:0000313" key="8">
    <source>
        <dbReference type="EMBL" id="SHF14206.1"/>
    </source>
</evidence>
<reference evidence="8 9" key="1">
    <citation type="submission" date="2016-11" db="EMBL/GenBank/DDBJ databases">
        <authorList>
            <person name="Jaros S."/>
            <person name="Januszkiewicz K."/>
            <person name="Wedrychowicz H."/>
        </authorList>
    </citation>
    <scope>NUCLEOTIDE SEQUENCE [LARGE SCALE GENOMIC DNA]</scope>
    <source>
        <strain evidence="8 9">DSM 26883</strain>
    </source>
</reference>
<accession>A0A1M4Z9E2</accession>
<dbReference type="Pfam" id="PF10459">
    <property type="entry name" value="Peptidase_S46"/>
    <property type="match status" value="1"/>
</dbReference>
<organism evidence="8 9">
    <name type="scientific">Bacteroides faecichinchillae</name>
    <dbReference type="NCBI Taxonomy" id="871325"/>
    <lineage>
        <taxon>Bacteria</taxon>
        <taxon>Pseudomonadati</taxon>
        <taxon>Bacteroidota</taxon>
        <taxon>Bacteroidia</taxon>
        <taxon>Bacteroidales</taxon>
        <taxon>Bacteroidaceae</taxon>
        <taxon>Bacteroides</taxon>
    </lineage>
</organism>
<dbReference type="STRING" id="871325.SAMN05444349_11214"/>
<evidence type="ECO:0000256" key="2">
    <source>
        <dbReference type="ARBA" id="ARBA00022438"/>
    </source>
</evidence>
<dbReference type="AlphaFoldDB" id="A0A1M4Z9E2"/>
<keyword evidence="3 7" id="KW-0645">Protease</keyword>
<dbReference type="EMBL" id="FQVD01000012">
    <property type="protein sequence ID" value="SHF14206.1"/>
    <property type="molecule type" value="Genomic_DNA"/>
</dbReference>
<dbReference type="RefSeq" id="WP_025074646.1">
    <property type="nucleotide sequence ID" value="NZ_FQVD01000012.1"/>
</dbReference>
<dbReference type="PANTHER" id="PTHR38469:SF1">
    <property type="entry name" value="PERIPLASMIC PEPTIDASE SUBFAMILY S1B"/>
    <property type="match status" value="1"/>
</dbReference>
<dbReference type="Proteomes" id="UP000184436">
    <property type="component" value="Unassembled WGS sequence"/>
</dbReference>
<dbReference type="GO" id="GO:0043171">
    <property type="term" value="P:peptide catabolic process"/>
    <property type="evidence" value="ECO:0007669"/>
    <property type="project" value="UniProtKB-UniRule"/>
</dbReference>
<dbReference type="EC" id="3.4.14.-" evidence="7"/>
<gene>
    <name evidence="8" type="ORF">SAMN05444349_11214</name>
</gene>
<keyword evidence="5 7" id="KW-0378">Hydrolase</keyword>
<dbReference type="GO" id="GO:0006508">
    <property type="term" value="P:proteolysis"/>
    <property type="evidence" value="ECO:0007669"/>
    <property type="project" value="UniProtKB-KW"/>
</dbReference>
<dbReference type="GO" id="GO:0008239">
    <property type="term" value="F:dipeptidyl-peptidase activity"/>
    <property type="evidence" value="ECO:0007669"/>
    <property type="project" value="UniProtKB-UniRule"/>
</dbReference>
<keyword evidence="2 7" id="KW-0031">Aminopeptidase</keyword>
<keyword evidence="6 7" id="KW-0720">Serine protease</keyword>
<keyword evidence="4 7" id="KW-0732">Signal</keyword>
<dbReference type="InterPro" id="IPR043504">
    <property type="entry name" value="Peptidase_S1_PA_chymotrypsin"/>
</dbReference>
<dbReference type="InterPro" id="IPR009003">
    <property type="entry name" value="Peptidase_S1_PA"/>
</dbReference>
<evidence type="ECO:0000256" key="3">
    <source>
        <dbReference type="ARBA" id="ARBA00022670"/>
    </source>
</evidence>
<dbReference type="InterPro" id="IPR019500">
    <property type="entry name" value="Pep_S46"/>
</dbReference>
<dbReference type="Gene3D" id="2.40.10.10">
    <property type="entry name" value="Trypsin-like serine proteases"/>
    <property type="match status" value="1"/>
</dbReference>
<dbReference type="OrthoDB" id="9805367at2"/>
<proteinExistence type="inferred from homology"/>
<dbReference type="GO" id="GO:0070009">
    <property type="term" value="F:serine-type aminopeptidase activity"/>
    <property type="evidence" value="ECO:0007669"/>
    <property type="project" value="UniProtKB-UniRule"/>
</dbReference>
<dbReference type="SUPFAM" id="SSF50494">
    <property type="entry name" value="Trypsin-like serine proteases"/>
    <property type="match status" value="1"/>
</dbReference>
<name>A0A1M4Z9E2_9BACE</name>
<evidence type="ECO:0000256" key="5">
    <source>
        <dbReference type="ARBA" id="ARBA00022801"/>
    </source>
</evidence>
<evidence type="ECO:0000313" key="9">
    <source>
        <dbReference type="Proteomes" id="UP000184436"/>
    </source>
</evidence>
<evidence type="ECO:0000256" key="1">
    <source>
        <dbReference type="ARBA" id="ARBA00010491"/>
    </source>
</evidence>
<keyword evidence="9" id="KW-1185">Reference proteome</keyword>
<comment type="function">
    <text evidence="7">Catalyzes the removal of dipeptides from the N-terminus of oligopeptides.</text>
</comment>